<dbReference type="EMBL" id="KV441553">
    <property type="protein sequence ID" value="OAG04727.1"/>
    <property type="molecule type" value="Genomic_DNA"/>
</dbReference>
<dbReference type="AlphaFoldDB" id="A0A177CD52"/>
<feature type="chain" id="PRO_5008058126" evidence="1">
    <location>
        <begin position="18"/>
        <end position="165"/>
    </location>
</feature>
<evidence type="ECO:0000256" key="1">
    <source>
        <dbReference type="SAM" id="SignalP"/>
    </source>
</evidence>
<organism evidence="2 3">
    <name type="scientific">Paraphaeosphaeria sporulosa</name>
    <dbReference type="NCBI Taxonomy" id="1460663"/>
    <lineage>
        <taxon>Eukaryota</taxon>
        <taxon>Fungi</taxon>
        <taxon>Dikarya</taxon>
        <taxon>Ascomycota</taxon>
        <taxon>Pezizomycotina</taxon>
        <taxon>Dothideomycetes</taxon>
        <taxon>Pleosporomycetidae</taxon>
        <taxon>Pleosporales</taxon>
        <taxon>Massarineae</taxon>
        <taxon>Didymosphaeriaceae</taxon>
        <taxon>Paraphaeosphaeria</taxon>
    </lineage>
</organism>
<evidence type="ECO:0000313" key="2">
    <source>
        <dbReference type="EMBL" id="OAG04727.1"/>
    </source>
</evidence>
<accession>A0A177CD52</accession>
<sequence length="165" mass="19018">MLLLSLFLSLGFAQSSGLWLVADIQIIQWQTGIMNDHPHRLDLCDGGSRGNAFQLIRGTARNRSLLPLRNHSIERSRQLDYRPGLMWNIRETSNRYHFLVSSEQDGQQHFSITVTRYYAHCENMKEPMNLNFEEVDMALSGQLVEWQVTLRTGSMIIKGSCTHHD</sequence>
<dbReference type="RefSeq" id="XP_018035092.1">
    <property type="nucleotide sequence ID" value="XM_018180251.1"/>
</dbReference>
<protein>
    <submittedName>
        <fullName evidence="2">Uncharacterized protein</fullName>
    </submittedName>
</protein>
<keyword evidence="3" id="KW-1185">Reference proteome</keyword>
<gene>
    <name evidence="2" type="ORF">CC84DRAFT_1176904</name>
</gene>
<feature type="signal peptide" evidence="1">
    <location>
        <begin position="1"/>
        <end position="17"/>
    </location>
</feature>
<dbReference type="Proteomes" id="UP000077069">
    <property type="component" value="Unassembled WGS sequence"/>
</dbReference>
<evidence type="ECO:0000313" key="3">
    <source>
        <dbReference type="Proteomes" id="UP000077069"/>
    </source>
</evidence>
<keyword evidence="1" id="KW-0732">Signal</keyword>
<name>A0A177CD52_9PLEO</name>
<reference evidence="2 3" key="1">
    <citation type="submission" date="2016-05" db="EMBL/GenBank/DDBJ databases">
        <title>Comparative analysis of secretome profiles of manganese(II)-oxidizing ascomycete fungi.</title>
        <authorList>
            <consortium name="DOE Joint Genome Institute"/>
            <person name="Zeiner C.A."/>
            <person name="Purvine S.O."/>
            <person name="Zink E.M."/>
            <person name="Wu S."/>
            <person name="Pasa-Tolic L."/>
            <person name="Chaput D.L."/>
            <person name="Haridas S."/>
            <person name="Grigoriev I.V."/>
            <person name="Santelli C.M."/>
            <person name="Hansel C.M."/>
        </authorList>
    </citation>
    <scope>NUCLEOTIDE SEQUENCE [LARGE SCALE GENOMIC DNA]</scope>
    <source>
        <strain evidence="2 3">AP3s5-JAC2a</strain>
    </source>
</reference>
<dbReference type="InParanoid" id="A0A177CD52"/>
<proteinExistence type="predicted"/>
<dbReference type="GeneID" id="28763737"/>